<keyword evidence="2 4" id="KW-0238">DNA-binding</keyword>
<evidence type="ECO:0000259" key="5">
    <source>
        <dbReference type="PROSITE" id="PS50977"/>
    </source>
</evidence>
<name>A0A3M0LXU3_9RHOB</name>
<evidence type="ECO:0000256" key="2">
    <source>
        <dbReference type="ARBA" id="ARBA00023125"/>
    </source>
</evidence>
<comment type="caution">
    <text evidence="6">The sequence shown here is derived from an EMBL/GenBank/DDBJ whole genome shotgun (WGS) entry which is preliminary data.</text>
</comment>
<evidence type="ECO:0000256" key="4">
    <source>
        <dbReference type="PROSITE-ProRule" id="PRU00335"/>
    </source>
</evidence>
<dbReference type="Proteomes" id="UP000273516">
    <property type="component" value="Unassembled WGS sequence"/>
</dbReference>
<evidence type="ECO:0000313" key="6">
    <source>
        <dbReference type="EMBL" id="RMC30196.1"/>
    </source>
</evidence>
<dbReference type="RefSeq" id="WP_122114488.1">
    <property type="nucleotide sequence ID" value="NZ_QOKZ01000019.1"/>
</dbReference>
<dbReference type="PROSITE" id="PS50977">
    <property type="entry name" value="HTH_TETR_2"/>
    <property type="match status" value="1"/>
</dbReference>
<protein>
    <submittedName>
        <fullName evidence="6">TetR/AcrR family transcriptional regulator</fullName>
    </submittedName>
</protein>
<dbReference type="Pfam" id="PF00440">
    <property type="entry name" value="TetR_N"/>
    <property type="match status" value="1"/>
</dbReference>
<dbReference type="InterPro" id="IPR009057">
    <property type="entry name" value="Homeodomain-like_sf"/>
</dbReference>
<organism evidence="6 7">
    <name type="scientific">Paracoccus alkanivorans</name>
    <dbReference type="NCBI Taxonomy" id="2116655"/>
    <lineage>
        <taxon>Bacteria</taxon>
        <taxon>Pseudomonadati</taxon>
        <taxon>Pseudomonadota</taxon>
        <taxon>Alphaproteobacteria</taxon>
        <taxon>Rhodobacterales</taxon>
        <taxon>Paracoccaceae</taxon>
        <taxon>Paracoccus</taxon>
    </lineage>
</organism>
<keyword evidence="7" id="KW-1185">Reference proteome</keyword>
<accession>A0A3M0LXU3</accession>
<dbReference type="GO" id="GO:0000976">
    <property type="term" value="F:transcription cis-regulatory region binding"/>
    <property type="evidence" value="ECO:0007669"/>
    <property type="project" value="TreeGrafter"/>
</dbReference>
<evidence type="ECO:0000256" key="3">
    <source>
        <dbReference type="ARBA" id="ARBA00023163"/>
    </source>
</evidence>
<dbReference type="SUPFAM" id="SSF46689">
    <property type="entry name" value="Homeodomain-like"/>
    <property type="match status" value="1"/>
</dbReference>
<keyword evidence="1" id="KW-0805">Transcription regulation</keyword>
<gene>
    <name evidence="6" type="ORF">C9E81_21900</name>
</gene>
<reference evidence="6 7" key="1">
    <citation type="submission" date="2018-07" db="EMBL/GenBank/DDBJ databases">
        <authorList>
            <person name="Zhang Y."/>
            <person name="Wang L."/>
            <person name="Ma S."/>
        </authorList>
    </citation>
    <scope>NUCLEOTIDE SEQUENCE [LARGE SCALE GENOMIC DNA]</scope>
    <source>
        <strain evidence="6 7">4-2</strain>
    </source>
</reference>
<dbReference type="PANTHER" id="PTHR30055">
    <property type="entry name" value="HTH-TYPE TRANSCRIPTIONAL REGULATOR RUTR"/>
    <property type="match status" value="1"/>
</dbReference>
<feature type="domain" description="HTH tetR-type" evidence="5">
    <location>
        <begin position="5"/>
        <end position="64"/>
    </location>
</feature>
<dbReference type="InterPro" id="IPR050109">
    <property type="entry name" value="HTH-type_TetR-like_transc_reg"/>
</dbReference>
<dbReference type="OrthoDB" id="9795011at2"/>
<dbReference type="InterPro" id="IPR001647">
    <property type="entry name" value="HTH_TetR"/>
</dbReference>
<dbReference type="PRINTS" id="PR00455">
    <property type="entry name" value="HTHTETR"/>
</dbReference>
<proteinExistence type="predicted"/>
<feature type="DNA-binding region" description="H-T-H motif" evidence="4">
    <location>
        <begin position="27"/>
        <end position="46"/>
    </location>
</feature>
<evidence type="ECO:0000313" key="7">
    <source>
        <dbReference type="Proteomes" id="UP000273516"/>
    </source>
</evidence>
<dbReference type="AlphaFoldDB" id="A0A3M0LXU3"/>
<dbReference type="Gene3D" id="1.10.357.10">
    <property type="entry name" value="Tetracycline Repressor, domain 2"/>
    <property type="match status" value="1"/>
</dbReference>
<sequence>MDKTLPMRDRILEAAAEMLVEHGTQAPMSKIAARAGVAAGSLYNHFESKDVLIRAVYDQLAEIINERLLAGDRPELSPDARLSCYIDDYIEFIWNDPKRATLFEYLSNVPLVAPEEMVRTFARSSDYITELLRELRASGWLAKGELICMGGFIGGAIRNSLKWYRIHDRPLTGADREQIKNMCFNALRAPESEGTRFLDKTLPSYAK</sequence>
<dbReference type="EMBL" id="QOKZ01000019">
    <property type="protein sequence ID" value="RMC30196.1"/>
    <property type="molecule type" value="Genomic_DNA"/>
</dbReference>
<evidence type="ECO:0000256" key="1">
    <source>
        <dbReference type="ARBA" id="ARBA00023015"/>
    </source>
</evidence>
<dbReference type="PANTHER" id="PTHR30055:SF234">
    <property type="entry name" value="HTH-TYPE TRANSCRIPTIONAL REGULATOR BETI"/>
    <property type="match status" value="1"/>
</dbReference>
<keyword evidence="3" id="KW-0804">Transcription</keyword>
<dbReference type="GO" id="GO:0003700">
    <property type="term" value="F:DNA-binding transcription factor activity"/>
    <property type="evidence" value="ECO:0007669"/>
    <property type="project" value="TreeGrafter"/>
</dbReference>